<evidence type="ECO:0000313" key="1">
    <source>
        <dbReference type="EMBL" id="KAH7966475.1"/>
    </source>
</evidence>
<dbReference type="Proteomes" id="UP000821865">
    <property type="component" value="Chromosome 2"/>
</dbReference>
<dbReference type="EMBL" id="CM023471">
    <property type="protein sequence ID" value="KAH7966475.1"/>
    <property type="molecule type" value="Genomic_DNA"/>
</dbReference>
<protein>
    <submittedName>
        <fullName evidence="1">Uncharacterized protein</fullName>
    </submittedName>
</protein>
<name>A0ACB8DEL0_DERSI</name>
<accession>A0ACB8DEL0</accession>
<proteinExistence type="predicted"/>
<organism evidence="1 2">
    <name type="scientific">Dermacentor silvarum</name>
    <name type="common">Tick</name>
    <dbReference type="NCBI Taxonomy" id="543639"/>
    <lineage>
        <taxon>Eukaryota</taxon>
        <taxon>Metazoa</taxon>
        <taxon>Ecdysozoa</taxon>
        <taxon>Arthropoda</taxon>
        <taxon>Chelicerata</taxon>
        <taxon>Arachnida</taxon>
        <taxon>Acari</taxon>
        <taxon>Parasitiformes</taxon>
        <taxon>Ixodida</taxon>
        <taxon>Ixodoidea</taxon>
        <taxon>Ixodidae</taxon>
        <taxon>Rhipicephalinae</taxon>
        <taxon>Dermacentor</taxon>
    </lineage>
</organism>
<gene>
    <name evidence="1" type="ORF">HPB49_016753</name>
</gene>
<reference evidence="1" key="1">
    <citation type="submission" date="2020-05" db="EMBL/GenBank/DDBJ databases">
        <title>Large-scale comparative analyses of tick genomes elucidate their genetic diversity and vector capacities.</title>
        <authorList>
            <person name="Jia N."/>
            <person name="Wang J."/>
            <person name="Shi W."/>
            <person name="Du L."/>
            <person name="Sun Y."/>
            <person name="Zhan W."/>
            <person name="Jiang J."/>
            <person name="Wang Q."/>
            <person name="Zhang B."/>
            <person name="Ji P."/>
            <person name="Sakyi L.B."/>
            <person name="Cui X."/>
            <person name="Yuan T."/>
            <person name="Jiang B."/>
            <person name="Yang W."/>
            <person name="Lam T.T.-Y."/>
            <person name="Chang Q."/>
            <person name="Ding S."/>
            <person name="Wang X."/>
            <person name="Zhu J."/>
            <person name="Ruan X."/>
            <person name="Zhao L."/>
            <person name="Wei J."/>
            <person name="Que T."/>
            <person name="Du C."/>
            <person name="Cheng J."/>
            <person name="Dai P."/>
            <person name="Han X."/>
            <person name="Huang E."/>
            <person name="Gao Y."/>
            <person name="Liu J."/>
            <person name="Shao H."/>
            <person name="Ye R."/>
            <person name="Li L."/>
            <person name="Wei W."/>
            <person name="Wang X."/>
            <person name="Wang C."/>
            <person name="Yang T."/>
            <person name="Huo Q."/>
            <person name="Li W."/>
            <person name="Guo W."/>
            <person name="Chen H."/>
            <person name="Zhou L."/>
            <person name="Ni X."/>
            <person name="Tian J."/>
            <person name="Zhou Y."/>
            <person name="Sheng Y."/>
            <person name="Liu T."/>
            <person name="Pan Y."/>
            <person name="Xia L."/>
            <person name="Li J."/>
            <person name="Zhao F."/>
            <person name="Cao W."/>
        </authorList>
    </citation>
    <scope>NUCLEOTIDE SEQUENCE</scope>
    <source>
        <strain evidence="1">Dsil-2018</strain>
    </source>
</reference>
<evidence type="ECO:0000313" key="2">
    <source>
        <dbReference type="Proteomes" id="UP000821865"/>
    </source>
</evidence>
<keyword evidence="2" id="KW-1185">Reference proteome</keyword>
<comment type="caution">
    <text evidence="1">The sequence shown here is derived from an EMBL/GenBank/DDBJ whole genome shotgun (WGS) entry which is preliminary data.</text>
</comment>
<sequence length="585" mass="64195">MAARRDQRSATPLFVPAESAPPKLTQAKKRLGRQLPYGHGAYQVLHVLGAVIILYNYALHYESFRLTAGVMDHWCRRPDSMKNLSVDEWKQLAIPVDEQGVHSHCTMRDPPDGGNAARVVPCASWEFDLDQYGNNIVSHWNLVCDRRWLIDVARLVYAAASMTPLPAVGALADSVGRKAVLFLTVPVVLISGVASAVPNDFQFFVAVRAVVSASTSALVVPIYALIYELAPIEKYPHYVMLIALSALMLSPITLFTAQLVKAGWATLQLILMVPTCLLLLLYYTIDESPSWLLETGNVKEAERIALRAASMNKVSPENCRNLMADQVAEIKARSQDVGHSSGICSPRFRLYTITLCYMWCAVSYAFDTFVINDGVPVGEIATAVSFIVSFILCVVSAPFVASFGFRNTVTTSGLVFAVTLTVLATDLREQTVMRDPLVIMMRATGTICFTFYLIISVVPYPVTTRCLSVSVGLASSRLGDTLAQMTPALLGGRRTTLQLAIAAAFMSLFVVGTELVPCHIDTKLQYQVGPSKSSGHVTSEDRKRAMQETLVRLPKEPVKRRSTPTTKDRATSSDFAIQSIPDKIY</sequence>